<evidence type="ECO:0000313" key="3">
    <source>
        <dbReference type="EMBL" id="OEH76188.1"/>
    </source>
</evidence>
<feature type="region of interest" description="Disordered" evidence="1">
    <location>
        <begin position="1376"/>
        <end position="1417"/>
    </location>
</feature>
<feature type="domain" description="MIF4G" evidence="2">
    <location>
        <begin position="803"/>
        <end position="1059"/>
    </location>
</feature>
<dbReference type="PANTHER" id="PTHR12839:SF7">
    <property type="entry name" value="REGULATOR OF NONSENSE TRANSCRIPTS 2"/>
    <property type="match status" value="1"/>
</dbReference>
<proteinExistence type="predicted"/>
<organism evidence="3 4">
    <name type="scientific">Cyclospora cayetanensis</name>
    <dbReference type="NCBI Taxonomy" id="88456"/>
    <lineage>
        <taxon>Eukaryota</taxon>
        <taxon>Sar</taxon>
        <taxon>Alveolata</taxon>
        <taxon>Apicomplexa</taxon>
        <taxon>Conoidasida</taxon>
        <taxon>Coccidia</taxon>
        <taxon>Eucoccidiorida</taxon>
        <taxon>Eimeriorina</taxon>
        <taxon>Eimeriidae</taxon>
        <taxon>Cyclospora</taxon>
    </lineage>
</organism>
<dbReference type="GO" id="GO:0003723">
    <property type="term" value="F:RNA binding"/>
    <property type="evidence" value="ECO:0007669"/>
    <property type="project" value="InterPro"/>
</dbReference>
<sequence length="1417" mass="151603">MRPPTHEGEDGPTGGEGMSLRPKGTEKNFSRIQKALNRIKHLTEKESRPLLDEIRALNLDLFLSELATALAEVDCKPPALRTAAEVVVALAASYSEFPSLFFAALNKNICSLSAAFASAADVGGALPTSFAESSALLAPDVAAKHQQLSSRLRLLLRFLADLHLTSLLPATSLEPLLLQLLLLVTAAPPLPTDKRQEQQQQVYAAVNAAPWPALSSASLRLGSSSTTLTTPPASSRAGSAASLAVEGAAAAGGVAKDKWLYSVPLCLLRLQALGGVFSPGTEAAATTRATAENGANGPFGEGAAAAAASSAETAGSFDSTTPEMLCEAMKVESLSLEEAEEALAALRAARDPPLAWRSQMLAALENFYSGAVVPTLHAIQRELLQQEVQNMQQTIDRGSVSSEGLSRFAALSEKHRAALQHATALAELLQRAPPDAAEIEQKAAATIQGASLVLTVTRLGTEGPGAPSSSSAPAVAEDRAWKDKEERVLAFAVHLLGCLLALFLRSSVGSGDGAPLLMPLRSMGCSEASNSLVEQQASATAAHQTKSSAPKSSISPAVAAVASDVSAALNVATAAPQVAGTLTAAPIGTDAGGASMAAILSRLSQATTQKQIDQIAVDFFIERLNNRPNRTALARALLHVPKTQLHLLPCHARLLAILRKPLKEETALVLDALQADLKLCLDEHDPSKIDSKVKSIRYVCECTKFRLFPPGLVLTAFSALLEDLTPHRIEMLAHFAAGCGSFLLHSRLTGERFRSLVMRMLRLSAARHLPPEQECLIQDVYYQLCGGEGDASSRKQTKEPLQLFLEKLIFADLYGSEEEADAVAKICRKLPWTSDPHVLPWFRDCVLELGFNTKFQFLHRHAALLSALAKYIPAEVISCIDSLLEDIQYGMENEEAEEAPRRLMQARLLGELYNYRLVDSSVLFDALYALIGFGGHTAFQAGNIRTTHRLLFEGARFLQQPPQQETAGGWATAAVYEQRPLPLLAAPDSPEDPPLGVTRLKMVLQILEASGKYFSSGKSKLKLDRFILFFERYCRHKAKTARVDLGEMYDTVQRLRPHHQKLSTPEEADAAAAKLLQEEAAILQSLGEGPVEEFRDQSAVLHICNFATQESALYGDSEESEAEEAAEVEALQPDNEMLQRKGRKDLSGPASPSEEEEVSDGSFDAEFAAAMEEAAEEARATRQTVQPPVRLSWVALKDLPLVGDAREVATGAARAAAAAGPISAVADGEIEEDKRENSSHTNAQESSYATEAGAPTQKPSRVTVTQHSAGSANLYARIEKFVLESVMGAESSPKYQKKRSKAAVRAANSRIPGMAEPETPKGAVGASQNSAPEPRHAKSAGALKSRASRGLQSSAARDVLVALQRFRAMCNHFVRLGNHTNPGRLSRADAASNTDFDADGQREEPSRCASAHEGAAG</sequence>
<feature type="compositionally biased region" description="Polar residues" evidence="1">
    <location>
        <begin position="1257"/>
        <end position="1269"/>
    </location>
</feature>
<feature type="region of interest" description="Disordered" evidence="1">
    <location>
        <begin position="1"/>
        <end position="24"/>
    </location>
</feature>
<comment type="caution">
    <text evidence="3">The sequence shown here is derived from an EMBL/GenBank/DDBJ whole genome shotgun (WGS) entry which is preliminary data.</text>
</comment>
<feature type="region of interest" description="Disordered" evidence="1">
    <location>
        <begin position="1226"/>
        <end position="1269"/>
    </location>
</feature>
<feature type="region of interest" description="Disordered" evidence="1">
    <location>
        <begin position="1289"/>
        <end position="1351"/>
    </location>
</feature>
<dbReference type="InParanoid" id="A0A1D3CYB6"/>
<dbReference type="Proteomes" id="UP000095192">
    <property type="component" value="Unassembled WGS sequence"/>
</dbReference>
<dbReference type="EMBL" id="JROU02001515">
    <property type="protein sequence ID" value="OEH76188.1"/>
    <property type="molecule type" value="Genomic_DNA"/>
</dbReference>
<dbReference type="GO" id="GO:0035145">
    <property type="term" value="C:exon-exon junction complex"/>
    <property type="evidence" value="ECO:0007669"/>
    <property type="project" value="TreeGrafter"/>
</dbReference>
<dbReference type="Gene3D" id="1.25.40.180">
    <property type="match status" value="3"/>
</dbReference>
<keyword evidence="4" id="KW-1185">Reference proteome</keyword>
<accession>A0A1D3CYB6</accession>
<name>A0A1D3CYB6_9EIME</name>
<gene>
    <name evidence="3" type="ORF">cyc_06981</name>
</gene>
<evidence type="ECO:0000259" key="2">
    <source>
        <dbReference type="SMART" id="SM00543"/>
    </source>
</evidence>
<dbReference type="GO" id="GO:0000184">
    <property type="term" value="P:nuclear-transcribed mRNA catabolic process, nonsense-mediated decay"/>
    <property type="evidence" value="ECO:0007669"/>
    <property type="project" value="InterPro"/>
</dbReference>
<dbReference type="SMART" id="SM00543">
    <property type="entry name" value="MIF4G"/>
    <property type="match status" value="2"/>
</dbReference>
<feature type="domain" description="MIF4G" evidence="2">
    <location>
        <begin position="593"/>
        <end position="787"/>
    </location>
</feature>
<dbReference type="InterPro" id="IPR003890">
    <property type="entry name" value="MIF4G-like_typ-3"/>
</dbReference>
<evidence type="ECO:0000256" key="1">
    <source>
        <dbReference type="SAM" id="MobiDB-lite"/>
    </source>
</evidence>
<feature type="compositionally biased region" description="Polar residues" evidence="1">
    <location>
        <begin position="1239"/>
        <end position="1249"/>
    </location>
</feature>
<protein>
    <submittedName>
        <fullName evidence="3">Mif4g domain-containing protein</fullName>
    </submittedName>
</protein>
<dbReference type="GO" id="GO:0005737">
    <property type="term" value="C:cytoplasm"/>
    <property type="evidence" value="ECO:0007669"/>
    <property type="project" value="TreeGrafter"/>
</dbReference>
<reference evidence="3 4" key="1">
    <citation type="journal article" date="2016" name="BMC Genomics">
        <title>Comparative genomics reveals Cyclospora cayetanensis possesses coccidia-like metabolism and invasion components but unique surface antigens.</title>
        <authorList>
            <person name="Liu S."/>
            <person name="Wang L."/>
            <person name="Zheng H."/>
            <person name="Xu Z."/>
            <person name="Roellig D.M."/>
            <person name="Li N."/>
            <person name="Frace M.A."/>
            <person name="Tang K."/>
            <person name="Arrowood M.J."/>
            <person name="Moss D.M."/>
            <person name="Zhang L."/>
            <person name="Feng Y."/>
            <person name="Xiao L."/>
        </authorList>
    </citation>
    <scope>NUCLEOTIDE SEQUENCE [LARGE SCALE GENOMIC DNA]</scope>
    <source>
        <strain evidence="3 4">CHN_HEN01</strain>
    </source>
</reference>
<dbReference type="VEuPathDB" id="ToxoDB:LOC34623029"/>
<dbReference type="InterPro" id="IPR039762">
    <property type="entry name" value="Nmd2/UPF2"/>
</dbReference>
<dbReference type="VEuPathDB" id="ToxoDB:cyc_06981"/>
<dbReference type="InterPro" id="IPR016024">
    <property type="entry name" value="ARM-type_fold"/>
</dbReference>
<dbReference type="PANTHER" id="PTHR12839">
    <property type="entry name" value="NONSENSE-MEDIATED MRNA DECAY PROTEIN 2 UP-FRAMESHIFT SUPPRESSOR 2"/>
    <property type="match status" value="1"/>
</dbReference>
<evidence type="ECO:0000313" key="4">
    <source>
        <dbReference type="Proteomes" id="UP000095192"/>
    </source>
</evidence>
<dbReference type="SUPFAM" id="SSF48371">
    <property type="entry name" value="ARM repeat"/>
    <property type="match status" value="2"/>
</dbReference>
<dbReference type="Pfam" id="PF02854">
    <property type="entry name" value="MIF4G"/>
    <property type="match status" value="2"/>
</dbReference>
<feature type="region of interest" description="Disordered" evidence="1">
    <location>
        <begin position="1132"/>
        <end position="1161"/>
    </location>
</feature>